<proteinExistence type="predicted"/>
<keyword evidence="2" id="KW-0472">Membrane</keyword>
<keyword evidence="2" id="KW-1133">Transmembrane helix</keyword>
<evidence type="ECO:0000313" key="4">
    <source>
        <dbReference type="Proteomes" id="UP001180020"/>
    </source>
</evidence>
<keyword evidence="4" id="KW-1185">Reference proteome</keyword>
<name>A0AAV9FWE8_ACOCL</name>
<dbReference type="EMBL" id="JAUJYO010000001">
    <property type="protein sequence ID" value="KAK1327128.1"/>
    <property type="molecule type" value="Genomic_DNA"/>
</dbReference>
<feature type="region of interest" description="Disordered" evidence="1">
    <location>
        <begin position="13"/>
        <end position="38"/>
    </location>
</feature>
<evidence type="ECO:0000256" key="2">
    <source>
        <dbReference type="SAM" id="Phobius"/>
    </source>
</evidence>
<sequence>MLDEENKKLQKQLYKERQRQGSGGKLSSVSAKGKRKASPRIVLPITHIILAMFGCTIFLLVLILTILILISITCNFGEF</sequence>
<gene>
    <name evidence="3" type="ORF">QJS10_CPA01g02125</name>
</gene>
<protein>
    <submittedName>
        <fullName evidence="3">Uncharacterized protein</fullName>
    </submittedName>
</protein>
<comment type="caution">
    <text evidence="3">The sequence shown here is derived from an EMBL/GenBank/DDBJ whole genome shotgun (WGS) entry which is preliminary data.</text>
</comment>
<evidence type="ECO:0000313" key="3">
    <source>
        <dbReference type="EMBL" id="KAK1327128.1"/>
    </source>
</evidence>
<accession>A0AAV9FWE8</accession>
<reference evidence="3" key="2">
    <citation type="submission" date="2023-06" db="EMBL/GenBank/DDBJ databases">
        <authorList>
            <person name="Ma L."/>
            <person name="Liu K.-W."/>
            <person name="Li Z."/>
            <person name="Hsiao Y.-Y."/>
            <person name="Qi Y."/>
            <person name="Fu T."/>
            <person name="Tang G."/>
            <person name="Zhang D."/>
            <person name="Sun W.-H."/>
            <person name="Liu D.-K."/>
            <person name="Li Y."/>
            <person name="Chen G.-Z."/>
            <person name="Liu X.-D."/>
            <person name="Liao X.-Y."/>
            <person name="Jiang Y.-T."/>
            <person name="Yu X."/>
            <person name="Hao Y."/>
            <person name="Huang J."/>
            <person name="Zhao X.-W."/>
            <person name="Ke S."/>
            <person name="Chen Y.-Y."/>
            <person name="Wu W.-L."/>
            <person name="Hsu J.-L."/>
            <person name="Lin Y.-F."/>
            <person name="Huang M.-D."/>
            <person name="Li C.-Y."/>
            <person name="Huang L."/>
            <person name="Wang Z.-W."/>
            <person name="Zhao X."/>
            <person name="Zhong W.-Y."/>
            <person name="Peng D.-H."/>
            <person name="Ahmad S."/>
            <person name="Lan S."/>
            <person name="Zhang J.-S."/>
            <person name="Tsai W.-C."/>
            <person name="Van De Peer Y."/>
            <person name="Liu Z.-J."/>
        </authorList>
    </citation>
    <scope>NUCLEOTIDE SEQUENCE</scope>
    <source>
        <strain evidence="3">CP</strain>
        <tissue evidence="3">Leaves</tissue>
    </source>
</reference>
<reference evidence="3" key="1">
    <citation type="journal article" date="2023" name="Nat. Commun.">
        <title>Diploid and tetraploid genomes of Acorus and the evolution of monocots.</title>
        <authorList>
            <person name="Ma L."/>
            <person name="Liu K.W."/>
            <person name="Li Z."/>
            <person name="Hsiao Y.Y."/>
            <person name="Qi Y."/>
            <person name="Fu T."/>
            <person name="Tang G.D."/>
            <person name="Zhang D."/>
            <person name="Sun W.H."/>
            <person name="Liu D.K."/>
            <person name="Li Y."/>
            <person name="Chen G.Z."/>
            <person name="Liu X.D."/>
            <person name="Liao X.Y."/>
            <person name="Jiang Y.T."/>
            <person name="Yu X."/>
            <person name="Hao Y."/>
            <person name="Huang J."/>
            <person name="Zhao X.W."/>
            <person name="Ke S."/>
            <person name="Chen Y.Y."/>
            <person name="Wu W.L."/>
            <person name="Hsu J.L."/>
            <person name="Lin Y.F."/>
            <person name="Huang M.D."/>
            <person name="Li C.Y."/>
            <person name="Huang L."/>
            <person name="Wang Z.W."/>
            <person name="Zhao X."/>
            <person name="Zhong W.Y."/>
            <person name="Peng D.H."/>
            <person name="Ahmad S."/>
            <person name="Lan S."/>
            <person name="Zhang J.S."/>
            <person name="Tsai W.C."/>
            <person name="Van de Peer Y."/>
            <person name="Liu Z.J."/>
        </authorList>
    </citation>
    <scope>NUCLEOTIDE SEQUENCE</scope>
    <source>
        <strain evidence="3">CP</strain>
    </source>
</reference>
<dbReference type="Proteomes" id="UP001180020">
    <property type="component" value="Unassembled WGS sequence"/>
</dbReference>
<organism evidence="3 4">
    <name type="scientific">Acorus calamus</name>
    <name type="common">Sweet flag</name>
    <dbReference type="NCBI Taxonomy" id="4465"/>
    <lineage>
        <taxon>Eukaryota</taxon>
        <taxon>Viridiplantae</taxon>
        <taxon>Streptophyta</taxon>
        <taxon>Embryophyta</taxon>
        <taxon>Tracheophyta</taxon>
        <taxon>Spermatophyta</taxon>
        <taxon>Magnoliopsida</taxon>
        <taxon>Liliopsida</taxon>
        <taxon>Acoraceae</taxon>
        <taxon>Acorus</taxon>
    </lineage>
</organism>
<feature type="transmembrane region" description="Helical" evidence="2">
    <location>
        <begin position="41"/>
        <end position="72"/>
    </location>
</feature>
<evidence type="ECO:0000256" key="1">
    <source>
        <dbReference type="SAM" id="MobiDB-lite"/>
    </source>
</evidence>
<dbReference type="AlphaFoldDB" id="A0AAV9FWE8"/>
<keyword evidence="2" id="KW-0812">Transmembrane</keyword>